<dbReference type="Proteomes" id="UP000004578">
    <property type="component" value="Unassembled WGS sequence"/>
</dbReference>
<dbReference type="AlphaFoldDB" id="J0NTD8"/>
<sequence length="45" mass="5050">MILSVRVHERLHRASVSRGGALISKSHGLPVVAWFFKIALYFGLE</sequence>
<evidence type="ECO:0000313" key="3">
    <source>
        <dbReference type="Proteomes" id="UP000004578"/>
    </source>
</evidence>
<keyword evidence="1" id="KW-1133">Transmembrane helix</keyword>
<keyword evidence="3" id="KW-1185">Reference proteome</keyword>
<keyword evidence="1" id="KW-0812">Transmembrane</keyword>
<evidence type="ECO:0000256" key="1">
    <source>
        <dbReference type="SAM" id="Phobius"/>
    </source>
</evidence>
<protein>
    <submittedName>
        <fullName evidence="2">Uncharacterized protein</fullName>
    </submittedName>
</protein>
<gene>
    <name evidence="2" type="ORF">HMPREF1317_1956</name>
</gene>
<dbReference type="EMBL" id="AKFS01000033">
    <property type="protein sequence ID" value="EJF50629.1"/>
    <property type="molecule type" value="Genomic_DNA"/>
</dbReference>
<keyword evidence="1" id="KW-0472">Membrane</keyword>
<comment type="caution">
    <text evidence="2">The sequence shown here is derived from an EMBL/GenBank/DDBJ whole genome shotgun (WGS) entry which is preliminary data.</text>
</comment>
<name>J0NTD8_9ACTO</name>
<accession>J0NTD8</accession>
<proteinExistence type="predicted"/>
<feature type="transmembrane region" description="Helical" evidence="1">
    <location>
        <begin position="21"/>
        <end position="44"/>
    </location>
</feature>
<evidence type="ECO:0000313" key="2">
    <source>
        <dbReference type="EMBL" id="EJF50629.1"/>
    </source>
</evidence>
<organism evidence="2 3">
    <name type="scientific">Schaalia georgiae F0490</name>
    <dbReference type="NCBI Taxonomy" id="1125717"/>
    <lineage>
        <taxon>Bacteria</taxon>
        <taxon>Bacillati</taxon>
        <taxon>Actinomycetota</taxon>
        <taxon>Actinomycetes</taxon>
        <taxon>Actinomycetales</taxon>
        <taxon>Actinomycetaceae</taxon>
        <taxon>Schaalia</taxon>
    </lineage>
</organism>
<reference evidence="2 3" key="1">
    <citation type="submission" date="2012-05" db="EMBL/GenBank/DDBJ databases">
        <authorList>
            <person name="Harkins D.M."/>
            <person name="Madupu R."/>
            <person name="Durkin A.S."/>
            <person name="Torralba M."/>
            <person name="Methe B."/>
            <person name="Sutton G.G."/>
            <person name="Nelson K.E."/>
        </authorList>
    </citation>
    <scope>NUCLEOTIDE SEQUENCE [LARGE SCALE GENOMIC DNA]</scope>
    <source>
        <strain evidence="2 3">F0490</strain>
    </source>
</reference>